<dbReference type="InterPro" id="IPR036649">
    <property type="entry name" value="Pyrophosphatase_sf"/>
</dbReference>
<comment type="cofactor">
    <cofactor evidence="1 5">
        <name>Mg(2+)</name>
        <dbReference type="ChEBI" id="CHEBI:18420"/>
    </cofactor>
</comment>
<feature type="binding site" evidence="5">
    <location>
        <position position="16"/>
    </location>
    <ligand>
        <name>substrate</name>
    </ligand>
</feature>
<evidence type="ECO:0000256" key="3">
    <source>
        <dbReference type="ARBA" id="ARBA00022801"/>
    </source>
</evidence>
<comment type="subcellular location">
    <subcellularLocation>
        <location evidence="5">Cytoplasm</location>
    </subcellularLocation>
</comment>
<evidence type="ECO:0000256" key="1">
    <source>
        <dbReference type="ARBA" id="ARBA00001946"/>
    </source>
</evidence>
<dbReference type="InterPro" id="IPR008162">
    <property type="entry name" value="Pyrophosphatase"/>
</dbReference>
<evidence type="ECO:0000256" key="2">
    <source>
        <dbReference type="ARBA" id="ARBA00022723"/>
    </source>
</evidence>
<keyword evidence="3 5" id="KW-0378">Hydrolase</keyword>
<feature type="binding site" evidence="5">
    <location>
        <position position="126"/>
    </location>
    <ligand>
        <name>substrate</name>
    </ligand>
</feature>
<feature type="binding site" evidence="5">
    <location>
        <position position="52"/>
    </location>
    <ligand>
        <name>Mg(2+)</name>
        <dbReference type="ChEBI" id="CHEBI:18420"/>
        <label>1</label>
    </ligand>
</feature>
<gene>
    <name evidence="5" type="primary">ppa</name>
    <name evidence="6" type="ORF">GCM10023322_10940</name>
</gene>
<feature type="binding site" evidence="5">
    <location>
        <position position="89"/>
    </location>
    <ligand>
        <name>Mg(2+)</name>
        <dbReference type="ChEBI" id="CHEBI:18420"/>
        <label>3</label>
    </ligand>
</feature>
<feature type="binding site" evidence="5">
    <location>
        <position position="42"/>
    </location>
    <ligand>
        <name>substrate</name>
    </ligand>
</feature>
<comment type="caution">
    <text evidence="6">The sequence shown here is derived from an EMBL/GenBank/DDBJ whole genome shotgun (WGS) entry which is preliminary data.</text>
</comment>
<dbReference type="HAMAP" id="MF_00209">
    <property type="entry name" value="Inorganic_PPase"/>
    <property type="match status" value="1"/>
</dbReference>
<dbReference type="EC" id="3.6.1.1" evidence="5"/>
<feature type="binding site" evidence="5">
    <location>
        <position position="57"/>
    </location>
    <ligand>
        <name>Mg(2+)</name>
        <dbReference type="ChEBI" id="CHEBI:18420"/>
        <label>2</label>
    </ligand>
</feature>
<feature type="binding site" evidence="5">
    <location>
        <position position="84"/>
    </location>
    <ligand>
        <name>Mg(2+)</name>
        <dbReference type="ChEBI" id="CHEBI:18420"/>
        <label>3</label>
    </ligand>
</feature>
<comment type="catalytic activity">
    <reaction evidence="5">
        <text>diphosphate + H2O = 2 phosphate + H(+)</text>
        <dbReference type="Rhea" id="RHEA:24576"/>
        <dbReference type="ChEBI" id="CHEBI:15377"/>
        <dbReference type="ChEBI" id="CHEBI:15378"/>
        <dbReference type="ChEBI" id="CHEBI:33019"/>
        <dbReference type="ChEBI" id="CHEBI:43474"/>
        <dbReference type="EC" id="3.6.1.1"/>
    </reaction>
</comment>
<name>A0ABP9RLX6_9ACTN</name>
<dbReference type="Proteomes" id="UP001501570">
    <property type="component" value="Unassembled WGS sequence"/>
</dbReference>
<dbReference type="RefSeq" id="WP_345626683.1">
    <property type="nucleotide sequence ID" value="NZ_BAABJQ010000003.1"/>
</dbReference>
<protein>
    <recommendedName>
        <fullName evidence="5">Inorganic pyrophosphatase</fullName>
        <ecNumber evidence="5">3.6.1.1</ecNumber>
    </recommendedName>
    <alternativeName>
        <fullName evidence="5">Pyrophosphate phospho-hydrolase</fullName>
        <shortName evidence="5">PPase</shortName>
    </alternativeName>
</protein>
<reference evidence="7" key="1">
    <citation type="journal article" date="2019" name="Int. J. Syst. Evol. Microbiol.">
        <title>The Global Catalogue of Microorganisms (GCM) 10K type strain sequencing project: providing services to taxonomists for standard genome sequencing and annotation.</title>
        <authorList>
            <consortium name="The Broad Institute Genomics Platform"/>
            <consortium name="The Broad Institute Genome Sequencing Center for Infectious Disease"/>
            <person name="Wu L."/>
            <person name="Ma J."/>
        </authorList>
    </citation>
    <scope>NUCLEOTIDE SEQUENCE [LARGE SCALE GENOMIC DNA]</scope>
    <source>
        <strain evidence="7">JCM 18304</strain>
    </source>
</reference>
<dbReference type="Gene3D" id="3.90.80.10">
    <property type="entry name" value="Inorganic pyrophosphatase"/>
    <property type="match status" value="1"/>
</dbReference>
<dbReference type="Pfam" id="PF00719">
    <property type="entry name" value="Pyrophosphatase"/>
    <property type="match status" value="1"/>
</dbReference>
<keyword evidence="2 5" id="KW-0479">Metal-binding</keyword>
<evidence type="ECO:0000313" key="7">
    <source>
        <dbReference type="Proteomes" id="UP001501570"/>
    </source>
</evidence>
<keyword evidence="5" id="KW-0963">Cytoplasm</keyword>
<comment type="similarity">
    <text evidence="5">Belongs to the PPase family.</text>
</comment>
<dbReference type="PROSITE" id="PS00387">
    <property type="entry name" value="PPASE"/>
    <property type="match status" value="1"/>
</dbReference>
<dbReference type="PANTHER" id="PTHR10286">
    <property type="entry name" value="INORGANIC PYROPHOSPHATASE"/>
    <property type="match status" value="1"/>
</dbReference>
<feature type="binding site" evidence="5">
    <location>
        <position position="57"/>
    </location>
    <ligand>
        <name>Mg(2+)</name>
        <dbReference type="ChEBI" id="CHEBI:18420"/>
        <label>1</label>
    </ligand>
</feature>
<proteinExistence type="inferred from homology"/>
<feature type="binding site" evidence="5">
    <location>
        <position position="8"/>
    </location>
    <ligand>
        <name>Mg(2+)</name>
        <dbReference type="ChEBI" id="CHEBI:18420"/>
        <label>2</label>
    </ligand>
</feature>
<comment type="function">
    <text evidence="5">Catalyzes the hydrolysis of inorganic pyrophosphate (PPi) forming two phosphate ions.</text>
</comment>
<accession>A0ABP9RLX6</accession>
<feature type="binding site" evidence="5">
    <location>
        <position position="89"/>
    </location>
    <ligand>
        <name>Mg(2+)</name>
        <dbReference type="ChEBI" id="CHEBI:18420"/>
        <label>1</label>
    </ligand>
</feature>
<dbReference type="EMBL" id="BAABJQ010000003">
    <property type="protein sequence ID" value="GAA5179897.1"/>
    <property type="molecule type" value="Genomic_DNA"/>
</dbReference>
<evidence type="ECO:0000256" key="4">
    <source>
        <dbReference type="ARBA" id="ARBA00022842"/>
    </source>
</evidence>
<dbReference type="CDD" id="cd00412">
    <property type="entry name" value="pyrophosphatase"/>
    <property type="match status" value="1"/>
</dbReference>
<dbReference type="SUPFAM" id="SSF50324">
    <property type="entry name" value="Inorganic pyrophosphatase"/>
    <property type="match status" value="1"/>
</dbReference>
<organism evidence="6 7">
    <name type="scientific">Rugosimonospora acidiphila</name>
    <dbReference type="NCBI Taxonomy" id="556531"/>
    <lineage>
        <taxon>Bacteria</taxon>
        <taxon>Bacillati</taxon>
        <taxon>Actinomycetota</taxon>
        <taxon>Actinomycetes</taxon>
        <taxon>Micromonosporales</taxon>
        <taxon>Micromonosporaceae</taxon>
        <taxon>Rugosimonospora</taxon>
    </lineage>
</organism>
<feature type="active site" description="Proton acceptor" evidence="5">
    <location>
        <position position="89"/>
    </location>
</feature>
<sequence length="165" mass="18298">MEADMVVEIPAGSRNKYEMDHDTGRITLDRTLFTATTFPTDYGYIEGTAGEDGDPLDAIVLLEAPTFPGCGIKVRPIGVFRMRDESGPDAKLLCVPADDPRWEGKNTISDLPEHVLAEIGHFFEVYKELEPGKHTDVTGWQGRDEAESLLIQARERFKVEAGTES</sequence>
<feature type="binding site" evidence="5">
    <location>
        <position position="30"/>
    </location>
    <ligand>
        <name>substrate</name>
    </ligand>
</feature>
<evidence type="ECO:0000313" key="6">
    <source>
        <dbReference type="EMBL" id="GAA5179897.1"/>
    </source>
</evidence>
<comment type="subunit">
    <text evidence="5">Homohexamer.</text>
</comment>
<evidence type="ECO:0000256" key="5">
    <source>
        <dbReference type="HAMAP-Rule" id="MF_00209"/>
    </source>
</evidence>
<keyword evidence="4 5" id="KW-0460">Magnesium</keyword>
<keyword evidence="7" id="KW-1185">Reference proteome</keyword>